<name>A0A7J9H1F0_9ROSI</name>
<dbReference type="GO" id="GO:0003676">
    <property type="term" value="F:nucleic acid binding"/>
    <property type="evidence" value="ECO:0007669"/>
    <property type="project" value="InterPro"/>
</dbReference>
<dbReference type="SUPFAM" id="SSF53098">
    <property type="entry name" value="Ribonuclease H-like"/>
    <property type="match status" value="1"/>
</dbReference>
<feature type="non-terminal residue" evidence="2">
    <location>
        <position position="1"/>
    </location>
</feature>
<reference evidence="2 3" key="1">
    <citation type="journal article" date="2019" name="Genome Biol. Evol.">
        <title>Insights into the evolution of the New World diploid cottons (Gossypium, subgenus Houzingenia) based on genome sequencing.</title>
        <authorList>
            <person name="Grover C.E."/>
            <person name="Arick M.A. 2nd"/>
            <person name="Thrash A."/>
            <person name="Conover J.L."/>
            <person name="Sanders W.S."/>
            <person name="Peterson D.G."/>
            <person name="Frelichowski J.E."/>
            <person name="Scheffler J.A."/>
            <person name="Scheffler B.E."/>
            <person name="Wendel J.F."/>
        </authorList>
    </citation>
    <scope>NUCLEOTIDE SEQUENCE [LARGE SCALE GENOMIC DNA]</scope>
    <source>
        <strain evidence="2">0</strain>
        <tissue evidence="2">Leaf</tissue>
    </source>
</reference>
<dbReference type="CDD" id="cd06222">
    <property type="entry name" value="RNase_H_like"/>
    <property type="match status" value="1"/>
</dbReference>
<dbReference type="InterPro" id="IPR002156">
    <property type="entry name" value="RNaseH_domain"/>
</dbReference>
<sequence length="75" mass="8706">EIGFRHVQIEGDSLTIIKKLHTSTDDRSFLSPIIADIKHMLGFFEQITFHYVKREANTAAHTLAKEGCRYPEERF</sequence>
<dbReference type="AlphaFoldDB" id="A0A7J9H1F0"/>
<dbReference type="InterPro" id="IPR052929">
    <property type="entry name" value="RNase_H-like_EbsB-rel"/>
</dbReference>
<dbReference type="InterPro" id="IPR012337">
    <property type="entry name" value="RNaseH-like_sf"/>
</dbReference>
<comment type="caution">
    <text evidence="2">The sequence shown here is derived from an EMBL/GenBank/DDBJ whole genome shotgun (WGS) entry which is preliminary data.</text>
</comment>
<dbReference type="Pfam" id="PF13456">
    <property type="entry name" value="RVT_3"/>
    <property type="match status" value="1"/>
</dbReference>
<organism evidence="2 3">
    <name type="scientific">Gossypium harknessii</name>
    <dbReference type="NCBI Taxonomy" id="34285"/>
    <lineage>
        <taxon>Eukaryota</taxon>
        <taxon>Viridiplantae</taxon>
        <taxon>Streptophyta</taxon>
        <taxon>Embryophyta</taxon>
        <taxon>Tracheophyta</taxon>
        <taxon>Spermatophyta</taxon>
        <taxon>Magnoliopsida</taxon>
        <taxon>eudicotyledons</taxon>
        <taxon>Gunneridae</taxon>
        <taxon>Pentapetalae</taxon>
        <taxon>rosids</taxon>
        <taxon>malvids</taxon>
        <taxon>Malvales</taxon>
        <taxon>Malvaceae</taxon>
        <taxon>Malvoideae</taxon>
        <taxon>Gossypium</taxon>
    </lineage>
</organism>
<dbReference type="PANTHER" id="PTHR47074:SF61">
    <property type="entry name" value="RNASE H TYPE-1 DOMAIN-CONTAINING PROTEIN"/>
    <property type="match status" value="1"/>
</dbReference>
<keyword evidence="3" id="KW-1185">Reference proteome</keyword>
<dbReference type="Gene3D" id="3.30.420.10">
    <property type="entry name" value="Ribonuclease H-like superfamily/Ribonuclease H"/>
    <property type="match status" value="1"/>
</dbReference>
<accession>A0A7J9H1F0</accession>
<evidence type="ECO:0000313" key="2">
    <source>
        <dbReference type="EMBL" id="MBA0802805.1"/>
    </source>
</evidence>
<feature type="domain" description="RNase H type-1" evidence="1">
    <location>
        <begin position="2"/>
        <end position="66"/>
    </location>
</feature>
<protein>
    <recommendedName>
        <fullName evidence="1">RNase H type-1 domain-containing protein</fullName>
    </recommendedName>
</protein>
<dbReference type="PANTHER" id="PTHR47074">
    <property type="entry name" value="BNAC02G40300D PROTEIN"/>
    <property type="match status" value="1"/>
</dbReference>
<evidence type="ECO:0000259" key="1">
    <source>
        <dbReference type="Pfam" id="PF13456"/>
    </source>
</evidence>
<dbReference type="InterPro" id="IPR036397">
    <property type="entry name" value="RNaseH_sf"/>
</dbReference>
<dbReference type="OrthoDB" id="956065at2759"/>
<evidence type="ECO:0000313" key="3">
    <source>
        <dbReference type="Proteomes" id="UP000593560"/>
    </source>
</evidence>
<dbReference type="GO" id="GO:0004523">
    <property type="term" value="F:RNA-DNA hybrid ribonuclease activity"/>
    <property type="evidence" value="ECO:0007669"/>
    <property type="project" value="InterPro"/>
</dbReference>
<dbReference type="EMBL" id="JABFAD010000007">
    <property type="protein sequence ID" value="MBA0802805.1"/>
    <property type="molecule type" value="Genomic_DNA"/>
</dbReference>
<dbReference type="Proteomes" id="UP000593560">
    <property type="component" value="Unassembled WGS sequence"/>
</dbReference>
<proteinExistence type="predicted"/>
<dbReference type="InterPro" id="IPR044730">
    <property type="entry name" value="RNase_H-like_dom_plant"/>
</dbReference>
<gene>
    <name evidence="2" type="ORF">Gohar_013075</name>
</gene>